<dbReference type="GO" id="GO:0006508">
    <property type="term" value="P:proteolysis"/>
    <property type="evidence" value="ECO:0007669"/>
    <property type="project" value="UniProtKB-KW"/>
</dbReference>
<reference evidence="9" key="1">
    <citation type="submission" date="2025-08" db="UniProtKB">
        <authorList>
            <consortium name="Ensembl"/>
        </authorList>
    </citation>
    <scope>IDENTIFICATION</scope>
</reference>
<evidence type="ECO:0000256" key="7">
    <source>
        <dbReference type="SAM" id="MobiDB-lite"/>
    </source>
</evidence>
<dbReference type="SMART" id="SM00020">
    <property type="entry name" value="Tryp_SPc"/>
    <property type="match status" value="1"/>
</dbReference>
<evidence type="ECO:0000259" key="8">
    <source>
        <dbReference type="PROSITE" id="PS50240"/>
    </source>
</evidence>
<dbReference type="InterPro" id="IPR043504">
    <property type="entry name" value="Peptidase_S1_PA_chymotrypsin"/>
</dbReference>
<dbReference type="InterPro" id="IPR001254">
    <property type="entry name" value="Trypsin_dom"/>
</dbReference>
<dbReference type="CDD" id="cd00190">
    <property type="entry name" value="Tryp_SPc"/>
    <property type="match status" value="1"/>
</dbReference>
<name>A0A8C5QJ81_9ANUR</name>
<keyword evidence="4 6" id="KW-0720">Serine protease</keyword>
<sequence>MCGPRSPISSAARGIKIPHCAGEEKEEEEASSPVAHMGHAGSAPSSSRETATRCRASLLCWRCPARAERGRGRRPARRILTFSNTALGGEIRMLPYIMRCMCTIMYILHFLNWSSTEEMMHQAQENTEDSLKSIQKFETRILQATFPHKLGKKGFFRIVGGLVARPHSRPYMASIQDRNGHFCGGALIQCKWVLTAAHCMNKRLAKSVRVVLGIHKLTAPDRSVQVFSVLKSIPHPKYNQTHFLNDIHLLKLNDSAIVHTAVKPIKLPCRNSDIFPRTPCSLAGWGSISNSRVKPIALMETEVNVISRDSCMKFYDDIFASMVCTANPGEIKGSCRGDSGGPLVCRNRIEGVVSFSGIYCGDPLSPDVYTRVSFFLPWIWDTMHRN</sequence>
<dbReference type="Pfam" id="PF00089">
    <property type="entry name" value="Trypsin"/>
    <property type="match status" value="1"/>
</dbReference>
<dbReference type="GeneTree" id="ENSGT00940000162457"/>
<dbReference type="PROSITE" id="PS00135">
    <property type="entry name" value="TRYPSIN_SER"/>
    <property type="match status" value="1"/>
</dbReference>
<dbReference type="Ensembl" id="ENSLLET00000040541.1">
    <property type="protein sequence ID" value="ENSLLEP00000038990.1"/>
    <property type="gene ID" value="ENSLLEG00000024742.1"/>
</dbReference>
<dbReference type="OrthoDB" id="8440449at2759"/>
<dbReference type="GO" id="GO:0004252">
    <property type="term" value="F:serine-type endopeptidase activity"/>
    <property type="evidence" value="ECO:0007669"/>
    <property type="project" value="InterPro"/>
</dbReference>
<evidence type="ECO:0000313" key="9">
    <source>
        <dbReference type="Ensembl" id="ENSLLEP00000038990.1"/>
    </source>
</evidence>
<reference evidence="9" key="2">
    <citation type="submission" date="2025-09" db="UniProtKB">
        <authorList>
            <consortium name="Ensembl"/>
        </authorList>
    </citation>
    <scope>IDENTIFICATION</scope>
</reference>
<protein>
    <recommendedName>
        <fullName evidence="8">Peptidase S1 domain-containing protein</fullName>
    </recommendedName>
</protein>
<evidence type="ECO:0000256" key="4">
    <source>
        <dbReference type="ARBA" id="ARBA00022825"/>
    </source>
</evidence>
<dbReference type="FunFam" id="2.40.10.10:FF:000120">
    <property type="entry name" value="Putative serine protease"/>
    <property type="match status" value="1"/>
</dbReference>
<feature type="domain" description="Peptidase S1" evidence="8">
    <location>
        <begin position="158"/>
        <end position="384"/>
    </location>
</feature>
<dbReference type="PANTHER" id="PTHR24271:SF55">
    <property type="entry name" value="SERINE PROTEASE 57"/>
    <property type="match status" value="1"/>
</dbReference>
<evidence type="ECO:0000256" key="5">
    <source>
        <dbReference type="ARBA" id="ARBA00023157"/>
    </source>
</evidence>
<dbReference type="InterPro" id="IPR018114">
    <property type="entry name" value="TRYPSIN_HIS"/>
</dbReference>
<keyword evidence="5" id="KW-1015">Disulfide bond</keyword>
<evidence type="ECO:0000256" key="6">
    <source>
        <dbReference type="RuleBase" id="RU363034"/>
    </source>
</evidence>
<dbReference type="InterPro" id="IPR033116">
    <property type="entry name" value="TRYPSIN_SER"/>
</dbReference>
<dbReference type="SUPFAM" id="SSF50494">
    <property type="entry name" value="Trypsin-like serine proteases"/>
    <property type="match status" value="1"/>
</dbReference>
<dbReference type="InterPro" id="IPR001314">
    <property type="entry name" value="Peptidase_S1A"/>
</dbReference>
<feature type="region of interest" description="Disordered" evidence="7">
    <location>
        <begin position="17"/>
        <end position="49"/>
    </location>
</feature>
<dbReference type="PROSITE" id="PS50240">
    <property type="entry name" value="TRYPSIN_DOM"/>
    <property type="match status" value="1"/>
</dbReference>
<evidence type="ECO:0000256" key="2">
    <source>
        <dbReference type="ARBA" id="ARBA00022729"/>
    </source>
</evidence>
<dbReference type="InterPro" id="IPR009003">
    <property type="entry name" value="Peptidase_S1_PA"/>
</dbReference>
<proteinExistence type="predicted"/>
<evidence type="ECO:0000256" key="3">
    <source>
        <dbReference type="ARBA" id="ARBA00022801"/>
    </source>
</evidence>
<organism evidence="9 10">
    <name type="scientific">Leptobrachium leishanense</name>
    <name type="common">Leishan spiny toad</name>
    <dbReference type="NCBI Taxonomy" id="445787"/>
    <lineage>
        <taxon>Eukaryota</taxon>
        <taxon>Metazoa</taxon>
        <taxon>Chordata</taxon>
        <taxon>Craniata</taxon>
        <taxon>Vertebrata</taxon>
        <taxon>Euteleostomi</taxon>
        <taxon>Amphibia</taxon>
        <taxon>Batrachia</taxon>
        <taxon>Anura</taxon>
        <taxon>Pelobatoidea</taxon>
        <taxon>Megophryidae</taxon>
        <taxon>Leptobrachium</taxon>
    </lineage>
</organism>
<keyword evidence="10" id="KW-1185">Reference proteome</keyword>
<accession>A0A8C5QJ81</accession>
<dbReference type="PRINTS" id="PR00722">
    <property type="entry name" value="CHYMOTRYPSIN"/>
</dbReference>
<dbReference type="Gene3D" id="2.40.10.10">
    <property type="entry name" value="Trypsin-like serine proteases"/>
    <property type="match status" value="2"/>
</dbReference>
<dbReference type="Proteomes" id="UP000694569">
    <property type="component" value="Unplaced"/>
</dbReference>
<evidence type="ECO:0000256" key="1">
    <source>
        <dbReference type="ARBA" id="ARBA00022670"/>
    </source>
</evidence>
<keyword evidence="1 6" id="KW-0645">Protease</keyword>
<keyword evidence="3 6" id="KW-0378">Hydrolase</keyword>
<evidence type="ECO:0000313" key="10">
    <source>
        <dbReference type="Proteomes" id="UP000694569"/>
    </source>
</evidence>
<dbReference type="PANTHER" id="PTHR24271">
    <property type="entry name" value="KALLIKREIN-RELATED"/>
    <property type="match status" value="1"/>
</dbReference>
<dbReference type="AlphaFoldDB" id="A0A8C5QJ81"/>
<keyword evidence="2" id="KW-0732">Signal</keyword>
<dbReference type="PROSITE" id="PS00134">
    <property type="entry name" value="TRYPSIN_HIS"/>
    <property type="match status" value="1"/>
</dbReference>